<evidence type="ECO:0000259" key="1">
    <source>
        <dbReference type="Pfam" id="PF06283"/>
    </source>
</evidence>
<evidence type="ECO:0000313" key="2">
    <source>
        <dbReference type="EMBL" id="QNI33150.1"/>
    </source>
</evidence>
<protein>
    <submittedName>
        <fullName evidence="2">ThuA domain-containing protein</fullName>
    </submittedName>
</protein>
<dbReference type="AlphaFoldDB" id="A0A7G8BKT0"/>
<dbReference type="EMBL" id="CP060394">
    <property type="protein sequence ID" value="QNI33150.1"/>
    <property type="molecule type" value="Genomic_DNA"/>
</dbReference>
<organism evidence="2 3">
    <name type="scientific">Alloacidobacterium dinghuense</name>
    <dbReference type="NCBI Taxonomy" id="2763107"/>
    <lineage>
        <taxon>Bacteria</taxon>
        <taxon>Pseudomonadati</taxon>
        <taxon>Acidobacteriota</taxon>
        <taxon>Terriglobia</taxon>
        <taxon>Terriglobales</taxon>
        <taxon>Acidobacteriaceae</taxon>
        <taxon>Alloacidobacterium</taxon>
    </lineage>
</organism>
<sequence length="253" mass="29266">MRRLARFPGILTAVFLTTVLVHAQEINFRVLAFYSTQVEQDHVDFAKQAIAFYQDLARREHFSFETTTDWNDLSSKVLKNYQVILWLDNFPTEPAQKAAFQDYMEHGGGWLGFHIAGFMERRENWPWFADFLGTVFYGNSWPPMPATLDVADSPSNVTAGLPKQFVSPANEWYSWNPSPRKSPNIRVMMTLDVKNYPLGFKDTLTGGDIPVTWTNTKYRMIYTNMGHGSKIFDDPQQNDFFARALLWLGRRTQ</sequence>
<dbReference type="InterPro" id="IPR029010">
    <property type="entry name" value="ThuA-like"/>
</dbReference>
<dbReference type="SUPFAM" id="SSF52317">
    <property type="entry name" value="Class I glutamine amidotransferase-like"/>
    <property type="match status" value="1"/>
</dbReference>
<dbReference type="PANTHER" id="PTHR40469:SF2">
    <property type="entry name" value="GALACTOSE-BINDING DOMAIN-LIKE SUPERFAMILY PROTEIN"/>
    <property type="match status" value="1"/>
</dbReference>
<dbReference type="RefSeq" id="WP_186744333.1">
    <property type="nucleotide sequence ID" value="NZ_CP060394.1"/>
</dbReference>
<dbReference type="Gene3D" id="3.40.50.880">
    <property type="match status" value="1"/>
</dbReference>
<reference evidence="2 3" key="1">
    <citation type="submission" date="2020-08" db="EMBL/GenBank/DDBJ databases">
        <title>Edaphobacter telluris sp. nov. and Acidobacterium dinghuensis sp. nov., two acidobacteria isolated from forest soil.</title>
        <authorList>
            <person name="Fu J."/>
            <person name="Qiu L."/>
        </authorList>
    </citation>
    <scope>NUCLEOTIDE SEQUENCE [LARGE SCALE GENOMIC DNA]</scope>
    <source>
        <strain evidence="2">4Y35</strain>
    </source>
</reference>
<keyword evidence="3" id="KW-1185">Reference proteome</keyword>
<accession>A0A7G8BKT0</accession>
<name>A0A7G8BKT0_9BACT</name>
<dbReference type="Proteomes" id="UP000515312">
    <property type="component" value="Chromosome"/>
</dbReference>
<dbReference type="InterPro" id="IPR029062">
    <property type="entry name" value="Class_I_gatase-like"/>
</dbReference>
<feature type="domain" description="ThuA-like" evidence="1">
    <location>
        <begin position="29"/>
        <end position="247"/>
    </location>
</feature>
<proteinExistence type="predicted"/>
<dbReference type="PANTHER" id="PTHR40469">
    <property type="entry name" value="SECRETED GLYCOSYL HYDROLASE"/>
    <property type="match status" value="1"/>
</dbReference>
<evidence type="ECO:0000313" key="3">
    <source>
        <dbReference type="Proteomes" id="UP000515312"/>
    </source>
</evidence>
<dbReference type="Pfam" id="PF06283">
    <property type="entry name" value="ThuA"/>
    <property type="match status" value="1"/>
</dbReference>
<gene>
    <name evidence="2" type="ORF">H7849_04025</name>
</gene>
<dbReference type="KEGG" id="adin:H7849_04025"/>